<gene>
    <name evidence="6" type="ORF">FHR31_000368</name>
</gene>
<keyword evidence="3" id="KW-0159">Chromosome partition</keyword>
<keyword evidence="1" id="KW-0963">Cytoplasm</keyword>
<dbReference type="Gene3D" id="1.10.10.10">
    <property type="entry name" value="Winged helix-like DNA-binding domain superfamily/Winged helix DNA-binding domain"/>
    <property type="match status" value="2"/>
</dbReference>
<dbReference type="EMBL" id="JACHYA010000001">
    <property type="protein sequence ID" value="MBB3170588.1"/>
    <property type="molecule type" value="Genomic_DNA"/>
</dbReference>
<evidence type="ECO:0000256" key="5">
    <source>
        <dbReference type="SAM" id="MobiDB-lite"/>
    </source>
</evidence>
<sequence length="260" mass="27657">MFQGITEADLPGALEALLFVTDQPVSAVTLAEMLECDVSLAESALLALQEQLTSGNRGIQLREVAGGWRLFTHPAYHELIEKYVVSWDTRKLSAAAMETLAIVAYSQPVTRGQVASVRGVNSDSPMNSLVEKGLLREMGVADAPGNPVLYGTTRTFLEKFGLRSVADLPDLAQFVPDEATRRLVAERLSAVRVQVEAVPDGEDAPDAEGLQAPAPQGTEDGAGAPLEDAARAAVTAAFTALSGAVEKIDFDTLVFETDDE</sequence>
<dbReference type="PANTHER" id="PTHR34298">
    <property type="entry name" value="SEGREGATION AND CONDENSATION PROTEIN B"/>
    <property type="match status" value="1"/>
</dbReference>
<dbReference type="GO" id="GO:0051304">
    <property type="term" value="P:chromosome separation"/>
    <property type="evidence" value="ECO:0007669"/>
    <property type="project" value="InterPro"/>
</dbReference>
<dbReference type="RefSeq" id="WP_123184579.1">
    <property type="nucleotide sequence ID" value="NZ_CAOKAH010000003.1"/>
</dbReference>
<dbReference type="AlphaFoldDB" id="A0A7W5D0D8"/>
<protein>
    <submittedName>
        <fullName evidence="6">Segregation and condensation protein B</fullName>
    </submittedName>
</protein>
<name>A0A7W5D0D8_9ACTN</name>
<evidence type="ECO:0000313" key="7">
    <source>
        <dbReference type="Proteomes" id="UP000530850"/>
    </source>
</evidence>
<accession>A0A7W5D0D8</accession>
<dbReference type="NCBIfam" id="TIGR00281">
    <property type="entry name" value="SMC-Scp complex subunit ScpB"/>
    <property type="match status" value="1"/>
</dbReference>
<dbReference type="InterPro" id="IPR036390">
    <property type="entry name" value="WH_DNA-bd_sf"/>
</dbReference>
<evidence type="ECO:0000313" key="6">
    <source>
        <dbReference type="EMBL" id="MBB3170588.1"/>
    </source>
</evidence>
<organism evidence="6 7">
    <name type="scientific">Parvibacter caecicola</name>
    <dbReference type="NCBI Taxonomy" id="747645"/>
    <lineage>
        <taxon>Bacteria</taxon>
        <taxon>Bacillati</taxon>
        <taxon>Actinomycetota</taxon>
        <taxon>Coriobacteriia</taxon>
        <taxon>Coriobacteriales</taxon>
        <taxon>Coriobacteriaceae</taxon>
        <taxon>Parvibacter</taxon>
    </lineage>
</organism>
<dbReference type="PANTHER" id="PTHR34298:SF2">
    <property type="entry name" value="SEGREGATION AND CONDENSATION PROTEIN B"/>
    <property type="match status" value="1"/>
</dbReference>
<dbReference type="Pfam" id="PF04079">
    <property type="entry name" value="SMC_ScpB"/>
    <property type="match status" value="1"/>
</dbReference>
<dbReference type="SUPFAM" id="SSF46785">
    <property type="entry name" value="Winged helix' DNA-binding domain"/>
    <property type="match status" value="2"/>
</dbReference>
<keyword evidence="4" id="KW-0131">Cell cycle</keyword>
<evidence type="ECO:0000256" key="4">
    <source>
        <dbReference type="ARBA" id="ARBA00023306"/>
    </source>
</evidence>
<evidence type="ECO:0000256" key="2">
    <source>
        <dbReference type="ARBA" id="ARBA00022618"/>
    </source>
</evidence>
<dbReference type="Proteomes" id="UP000530850">
    <property type="component" value="Unassembled WGS sequence"/>
</dbReference>
<dbReference type="GO" id="GO:0051301">
    <property type="term" value="P:cell division"/>
    <property type="evidence" value="ECO:0007669"/>
    <property type="project" value="UniProtKB-KW"/>
</dbReference>
<comment type="caution">
    <text evidence="6">The sequence shown here is derived from an EMBL/GenBank/DDBJ whole genome shotgun (WGS) entry which is preliminary data.</text>
</comment>
<evidence type="ECO:0000256" key="3">
    <source>
        <dbReference type="ARBA" id="ARBA00022829"/>
    </source>
</evidence>
<dbReference type="InterPro" id="IPR036388">
    <property type="entry name" value="WH-like_DNA-bd_sf"/>
</dbReference>
<dbReference type="InterPro" id="IPR005234">
    <property type="entry name" value="ScpB_csome_segregation"/>
</dbReference>
<keyword evidence="2" id="KW-0132">Cell division</keyword>
<dbReference type="GeneID" id="93355883"/>
<reference evidence="6 7" key="1">
    <citation type="submission" date="2020-08" db="EMBL/GenBank/DDBJ databases">
        <title>Sequencing the genomes of 1000 actinobacteria strains.</title>
        <authorList>
            <person name="Klenk H.-P."/>
        </authorList>
    </citation>
    <scope>NUCLEOTIDE SEQUENCE [LARGE SCALE GENOMIC DNA]</scope>
    <source>
        <strain evidence="6 7">DSM 22242</strain>
    </source>
</reference>
<feature type="region of interest" description="Disordered" evidence="5">
    <location>
        <begin position="197"/>
        <end position="226"/>
    </location>
</feature>
<evidence type="ECO:0000256" key="1">
    <source>
        <dbReference type="ARBA" id="ARBA00022490"/>
    </source>
</evidence>
<proteinExistence type="predicted"/>